<reference evidence="1 2" key="1">
    <citation type="journal article" date="2016" name="Nat. Commun.">
        <title>Thousands of microbial genomes shed light on interconnected biogeochemical processes in an aquifer system.</title>
        <authorList>
            <person name="Anantharaman K."/>
            <person name="Brown C.T."/>
            <person name="Hug L.A."/>
            <person name="Sharon I."/>
            <person name="Castelle C.J."/>
            <person name="Probst A.J."/>
            <person name="Thomas B.C."/>
            <person name="Singh A."/>
            <person name="Wilkins M.J."/>
            <person name="Karaoz U."/>
            <person name="Brodie E.L."/>
            <person name="Williams K.H."/>
            <person name="Hubbard S.S."/>
            <person name="Banfield J.F."/>
        </authorList>
    </citation>
    <scope>NUCLEOTIDE SEQUENCE [LARGE SCALE GENOMIC DNA]</scope>
</reference>
<dbReference type="EMBL" id="MFHD01000024">
    <property type="protein sequence ID" value="OGF61929.1"/>
    <property type="molecule type" value="Genomic_DNA"/>
</dbReference>
<proteinExistence type="predicted"/>
<dbReference type="Proteomes" id="UP000179251">
    <property type="component" value="Unassembled WGS sequence"/>
</dbReference>
<dbReference type="AlphaFoldDB" id="A0A1F5VEP6"/>
<dbReference type="STRING" id="1798325.A2834_00400"/>
<accession>A0A1F5VEP6</accession>
<sequence>MANQTITGPIISLSEVIKSREPKSLTEQRLISLLTKRFGDLQIIWNPKAFREGLNNPELPSNILKKLDSLLLLAETIDWKISKPLKDELDSTVEDIETFNPSFRMRLKKASEEFRAGKFIALEALEKKFGLTKKH</sequence>
<organism evidence="1 2">
    <name type="scientific">Candidatus Giovannonibacteria bacterium RIFCSPHIGHO2_01_FULL_45_23</name>
    <dbReference type="NCBI Taxonomy" id="1798325"/>
    <lineage>
        <taxon>Bacteria</taxon>
        <taxon>Candidatus Giovannoniibacteriota</taxon>
    </lineage>
</organism>
<evidence type="ECO:0000313" key="1">
    <source>
        <dbReference type="EMBL" id="OGF61929.1"/>
    </source>
</evidence>
<name>A0A1F5VEP6_9BACT</name>
<gene>
    <name evidence="1" type="ORF">A2834_00400</name>
</gene>
<comment type="caution">
    <text evidence="1">The sequence shown here is derived from an EMBL/GenBank/DDBJ whole genome shotgun (WGS) entry which is preliminary data.</text>
</comment>
<evidence type="ECO:0000313" key="2">
    <source>
        <dbReference type="Proteomes" id="UP000179251"/>
    </source>
</evidence>
<protein>
    <submittedName>
        <fullName evidence="1">Uncharacterized protein</fullName>
    </submittedName>
</protein>